<keyword evidence="1" id="KW-0812">Transmembrane</keyword>
<gene>
    <name evidence="2" type="ORF">chiPu_0002960</name>
</gene>
<accession>A0A401S2G3</accession>
<dbReference type="Proteomes" id="UP000287033">
    <property type="component" value="Unassembled WGS sequence"/>
</dbReference>
<keyword evidence="1" id="KW-1133">Transmembrane helix</keyword>
<comment type="caution">
    <text evidence="2">The sequence shown here is derived from an EMBL/GenBank/DDBJ whole genome shotgun (WGS) entry which is preliminary data.</text>
</comment>
<evidence type="ECO:0000313" key="2">
    <source>
        <dbReference type="EMBL" id="GCC24558.1"/>
    </source>
</evidence>
<evidence type="ECO:0000313" key="3">
    <source>
        <dbReference type="Proteomes" id="UP000287033"/>
    </source>
</evidence>
<dbReference type="EMBL" id="BEZZ01000061">
    <property type="protein sequence ID" value="GCC24558.1"/>
    <property type="molecule type" value="Genomic_DNA"/>
</dbReference>
<organism evidence="2 3">
    <name type="scientific">Chiloscyllium punctatum</name>
    <name type="common">Brownbanded bambooshark</name>
    <name type="synonym">Hemiscyllium punctatum</name>
    <dbReference type="NCBI Taxonomy" id="137246"/>
    <lineage>
        <taxon>Eukaryota</taxon>
        <taxon>Metazoa</taxon>
        <taxon>Chordata</taxon>
        <taxon>Craniata</taxon>
        <taxon>Vertebrata</taxon>
        <taxon>Chondrichthyes</taxon>
        <taxon>Elasmobranchii</taxon>
        <taxon>Galeomorphii</taxon>
        <taxon>Galeoidea</taxon>
        <taxon>Orectolobiformes</taxon>
        <taxon>Hemiscylliidae</taxon>
        <taxon>Chiloscyllium</taxon>
    </lineage>
</organism>
<evidence type="ECO:0000256" key="1">
    <source>
        <dbReference type="SAM" id="Phobius"/>
    </source>
</evidence>
<proteinExistence type="predicted"/>
<protein>
    <submittedName>
        <fullName evidence="2">Uncharacterized protein</fullName>
    </submittedName>
</protein>
<keyword evidence="1" id="KW-0472">Membrane</keyword>
<name>A0A401S2G3_CHIPU</name>
<dbReference type="AlphaFoldDB" id="A0A401S2G3"/>
<sequence length="76" mass="8713">MGLNLHSYVSDQTKQERIDMMKETLRRAPLRTSLYANVVTLILICWGGYCGGWVIGKSAKTFQSPQLLCTEQSYRR</sequence>
<reference evidence="2 3" key="1">
    <citation type="journal article" date="2018" name="Nat. Ecol. Evol.">
        <title>Shark genomes provide insights into elasmobranch evolution and the origin of vertebrates.</title>
        <authorList>
            <person name="Hara Y"/>
            <person name="Yamaguchi K"/>
            <person name="Onimaru K"/>
            <person name="Kadota M"/>
            <person name="Koyanagi M"/>
            <person name="Keeley SD"/>
            <person name="Tatsumi K"/>
            <person name="Tanaka K"/>
            <person name="Motone F"/>
            <person name="Kageyama Y"/>
            <person name="Nozu R"/>
            <person name="Adachi N"/>
            <person name="Nishimura O"/>
            <person name="Nakagawa R"/>
            <person name="Tanegashima C"/>
            <person name="Kiyatake I"/>
            <person name="Matsumoto R"/>
            <person name="Murakumo K"/>
            <person name="Nishida K"/>
            <person name="Terakita A"/>
            <person name="Kuratani S"/>
            <person name="Sato K"/>
            <person name="Hyodo S Kuraku.S."/>
        </authorList>
    </citation>
    <scope>NUCLEOTIDE SEQUENCE [LARGE SCALE GENOMIC DNA]</scope>
</reference>
<keyword evidence="3" id="KW-1185">Reference proteome</keyword>
<feature type="transmembrane region" description="Helical" evidence="1">
    <location>
        <begin position="34"/>
        <end position="55"/>
    </location>
</feature>